<dbReference type="EMBL" id="AOGY02000015">
    <property type="protein sequence ID" value="EMY71221.1"/>
    <property type="molecule type" value="Genomic_DNA"/>
</dbReference>
<comment type="caution">
    <text evidence="2">The sequence shown here is derived from an EMBL/GenBank/DDBJ whole genome shotgun (WGS) entry which is preliminary data.</text>
</comment>
<evidence type="ECO:0000256" key="1">
    <source>
        <dbReference type="SAM" id="MobiDB-lite"/>
    </source>
</evidence>
<organism evidence="2 3">
    <name type="scientific">Leptospira vanthielii serovar Holland str. Waz Holland = ATCC 700522</name>
    <dbReference type="NCBI Taxonomy" id="1218591"/>
    <lineage>
        <taxon>Bacteria</taxon>
        <taxon>Pseudomonadati</taxon>
        <taxon>Spirochaetota</taxon>
        <taxon>Spirochaetia</taxon>
        <taxon>Leptospirales</taxon>
        <taxon>Leptospiraceae</taxon>
        <taxon>Leptospira</taxon>
    </lineage>
</organism>
<evidence type="ECO:0000313" key="3">
    <source>
        <dbReference type="Proteomes" id="UP000012227"/>
    </source>
</evidence>
<feature type="region of interest" description="Disordered" evidence="1">
    <location>
        <begin position="27"/>
        <end position="109"/>
    </location>
</feature>
<feature type="compositionally biased region" description="Polar residues" evidence="1">
    <location>
        <begin position="99"/>
        <end position="109"/>
    </location>
</feature>
<gene>
    <name evidence="2" type="ORF">LEP1GSC199_2643</name>
</gene>
<dbReference type="AlphaFoldDB" id="N1WH84"/>
<sequence>MQNFSYSSLYSQSYRKSLNLLKKSISLHTNPHKSTDFSTKTNTCDPKLSSPNVSPSPNLSRRTSASTNVSSKQLHTKESTHRPKKGSPKLSSKGKHSPNSSKTTSEGAYIPSLTSSELHLEGEYNHHSKDHLYENLTDDIFIEAETFKDYKNIVAFKPIGFP</sequence>
<evidence type="ECO:0000313" key="2">
    <source>
        <dbReference type="EMBL" id="EMY71221.1"/>
    </source>
</evidence>
<proteinExistence type="predicted"/>
<name>N1WH84_9LEPT</name>
<dbReference type="Proteomes" id="UP000012227">
    <property type="component" value="Unassembled WGS sequence"/>
</dbReference>
<protein>
    <submittedName>
        <fullName evidence="2">Uncharacterized protein</fullName>
    </submittedName>
</protein>
<feature type="compositionally biased region" description="Basic residues" evidence="1">
    <location>
        <begin position="82"/>
        <end position="96"/>
    </location>
</feature>
<feature type="compositionally biased region" description="Low complexity" evidence="1">
    <location>
        <begin position="46"/>
        <end position="60"/>
    </location>
</feature>
<feature type="compositionally biased region" description="Polar residues" evidence="1">
    <location>
        <begin position="61"/>
        <end position="73"/>
    </location>
</feature>
<accession>N1WH84</accession>
<reference evidence="2 3" key="1">
    <citation type="submission" date="2013-03" db="EMBL/GenBank/DDBJ databases">
        <authorList>
            <person name="Harkins D.M."/>
            <person name="Durkin A.S."/>
            <person name="Brinkac L.M."/>
            <person name="Haft D.H."/>
            <person name="Selengut J.D."/>
            <person name="Sanka R."/>
            <person name="DePew J."/>
            <person name="Purushe J."/>
            <person name="Galloway R.L."/>
            <person name="Vinetz J.M."/>
            <person name="Sutton G.G."/>
            <person name="Nierman W.C."/>
            <person name="Fouts D.E."/>
        </authorList>
    </citation>
    <scope>NUCLEOTIDE SEQUENCE [LARGE SCALE GENOMIC DNA]</scope>
    <source>
        <strain evidence="2 3">Waz Holland</strain>
    </source>
</reference>